<keyword evidence="5 11" id="KW-0812">Transmembrane</keyword>
<keyword evidence="4" id="KW-0349">Heme</keyword>
<protein>
    <recommendedName>
        <fullName evidence="12">Cytochrome b561 domain-containing protein</fullName>
    </recommendedName>
</protein>
<evidence type="ECO:0000256" key="10">
    <source>
        <dbReference type="ARBA" id="ARBA00023136"/>
    </source>
</evidence>
<dbReference type="PANTHER" id="PTHR10106:SF43">
    <property type="entry name" value="CYTOCHROME B561 FAMILY PROTEIN, EXPRESSED"/>
    <property type="match status" value="1"/>
</dbReference>
<comment type="caution">
    <text evidence="13">The sequence shown here is derived from an EMBL/GenBank/DDBJ whole genome shotgun (WGS) entry which is preliminary data.</text>
</comment>
<dbReference type="InterPro" id="IPR043205">
    <property type="entry name" value="CYB561/CYBRD1-like"/>
</dbReference>
<dbReference type="SMART" id="SM00665">
    <property type="entry name" value="B561"/>
    <property type="match status" value="1"/>
</dbReference>
<dbReference type="EMBL" id="JAEACU010000010">
    <property type="protein sequence ID" value="KAH7516218.1"/>
    <property type="molecule type" value="Genomic_DNA"/>
</dbReference>
<feature type="transmembrane region" description="Helical" evidence="11">
    <location>
        <begin position="35"/>
        <end position="56"/>
    </location>
</feature>
<comment type="subcellular location">
    <subcellularLocation>
        <location evidence="2">Membrane</location>
        <topology evidence="2">Multi-pass membrane protein</topology>
    </subcellularLocation>
</comment>
<feature type="transmembrane region" description="Helical" evidence="11">
    <location>
        <begin position="107"/>
        <end position="131"/>
    </location>
</feature>
<dbReference type="GO" id="GO:0016020">
    <property type="term" value="C:membrane"/>
    <property type="evidence" value="ECO:0007669"/>
    <property type="project" value="UniProtKB-SubCell"/>
</dbReference>
<evidence type="ECO:0000256" key="2">
    <source>
        <dbReference type="ARBA" id="ARBA00004141"/>
    </source>
</evidence>
<evidence type="ECO:0000256" key="6">
    <source>
        <dbReference type="ARBA" id="ARBA00022723"/>
    </source>
</evidence>
<evidence type="ECO:0000256" key="5">
    <source>
        <dbReference type="ARBA" id="ARBA00022692"/>
    </source>
</evidence>
<evidence type="ECO:0000256" key="9">
    <source>
        <dbReference type="ARBA" id="ARBA00023004"/>
    </source>
</evidence>
<evidence type="ECO:0000313" key="13">
    <source>
        <dbReference type="EMBL" id="KAH7516218.1"/>
    </source>
</evidence>
<dbReference type="Proteomes" id="UP000813462">
    <property type="component" value="Unassembled WGS sequence"/>
</dbReference>
<dbReference type="Pfam" id="PF03188">
    <property type="entry name" value="Cytochrom_B561"/>
    <property type="match status" value="1"/>
</dbReference>
<dbReference type="AlphaFoldDB" id="A0A978UN16"/>
<gene>
    <name evidence="13" type="ORF">FEM48_Zijuj10G0112000</name>
</gene>
<keyword evidence="6" id="KW-0479">Metal-binding</keyword>
<keyword evidence="7" id="KW-0249">Electron transport</keyword>
<name>A0A978UN16_ZIZJJ</name>
<reference evidence="13" key="1">
    <citation type="journal article" date="2021" name="Front. Plant Sci.">
        <title>Chromosome-Scale Genome Assembly for Chinese Sour Jujube and Insights Into Its Genome Evolution and Domestication Signature.</title>
        <authorList>
            <person name="Shen L.-Y."/>
            <person name="Luo H."/>
            <person name="Wang X.-L."/>
            <person name="Wang X.-M."/>
            <person name="Qiu X.-J."/>
            <person name="Liu H."/>
            <person name="Zhou S.-S."/>
            <person name="Jia K.-H."/>
            <person name="Nie S."/>
            <person name="Bao Y.-T."/>
            <person name="Zhang R.-G."/>
            <person name="Yun Q.-Z."/>
            <person name="Chai Y.-H."/>
            <person name="Lu J.-Y."/>
            <person name="Li Y."/>
            <person name="Zhao S.-W."/>
            <person name="Mao J.-F."/>
            <person name="Jia S.-G."/>
            <person name="Mao Y.-M."/>
        </authorList>
    </citation>
    <scope>NUCLEOTIDE SEQUENCE</scope>
    <source>
        <strain evidence="13">AT0</strain>
        <tissue evidence="13">Leaf</tissue>
    </source>
</reference>
<keyword evidence="3" id="KW-0813">Transport</keyword>
<dbReference type="Gene3D" id="1.20.120.1770">
    <property type="match status" value="1"/>
</dbReference>
<accession>A0A978UN16</accession>
<feature type="domain" description="Cytochrome b561" evidence="12">
    <location>
        <begin position="1"/>
        <end position="153"/>
    </location>
</feature>
<sequence>MFSSLTDAYTSNDTWACFSCMRREKLYARKRSQKAVHLLFYFIALVVGVLGTYAVFKFHNEIGLYDITLCRLKSLSSFSQWLFSFFTYQFPSAEKSTKARLKPWHKFVGRVIFLLGICTVEIGLAQVGYFLTRSQEALSVNFTICKGIKERIL</sequence>
<evidence type="ECO:0000256" key="7">
    <source>
        <dbReference type="ARBA" id="ARBA00022982"/>
    </source>
</evidence>
<comment type="cofactor">
    <cofactor evidence="1">
        <name>heme b</name>
        <dbReference type="ChEBI" id="CHEBI:60344"/>
    </cofactor>
</comment>
<organism evidence="13 14">
    <name type="scientific">Ziziphus jujuba var. spinosa</name>
    <dbReference type="NCBI Taxonomy" id="714518"/>
    <lineage>
        <taxon>Eukaryota</taxon>
        <taxon>Viridiplantae</taxon>
        <taxon>Streptophyta</taxon>
        <taxon>Embryophyta</taxon>
        <taxon>Tracheophyta</taxon>
        <taxon>Spermatophyta</taxon>
        <taxon>Magnoliopsida</taxon>
        <taxon>eudicotyledons</taxon>
        <taxon>Gunneridae</taxon>
        <taxon>Pentapetalae</taxon>
        <taxon>rosids</taxon>
        <taxon>fabids</taxon>
        <taxon>Rosales</taxon>
        <taxon>Rhamnaceae</taxon>
        <taxon>Paliureae</taxon>
        <taxon>Ziziphus</taxon>
    </lineage>
</organism>
<evidence type="ECO:0000259" key="12">
    <source>
        <dbReference type="PROSITE" id="PS50939"/>
    </source>
</evidence>
<evidence type="ECO:0000256" key="11">
    <source>
        <dbReference type="SAM" id="Phobius"/>
    </source>
</evidence>
<evidence type="ECO:0000313" key="14">
    <source>
        <dbReference type="Proteomes" id="UP000813462"/>
    </source>
</evidence>
<evidence type="ECO:0000256" key="8">
    <source>
        <dbReference type="ARBA" id="ARBA00022989"/>
    </source>
</evidence>
<dbReference type="PROSITE" id="PS50939">
    <property type="entry name" value="CYTOCHROME_B561"/>
    <property type="match status" value="1"/>
</dbReference>
<keyword evidence="10 11" id="KW-0472">Membrane</keyword>
<dbReference type="PANTHER" id="PTHR10106">
    <property type="entry name" value="CYTOCHROME B561-RELATED"/>
    <property type="match status" value="1"/>
</dbReference>
<dbReference type="GO" id="GO:0016491">
    <property type="term" value="F:oxidoreductase activity"/>
    <property type="evidence" value="ECO:0007669"/>
    <property type="project" value="InterPro"/>
</dbReference>
<evidence type="ECO:0000256" key="1">
    <source>
        <dbReference type="ARBA" id="ARBA00001970"/>
    </source>
</evidence>
<dbReference type="GO" id="GO:0046872">
    <property type="term" value="F:metal ion binding"/>
    <property type="evidence" value="ECO:0007669"/>
    <property type="project" value="UniProtKB-KW"/>
</dbReference>
<keyword evidence="9" id="KW-0408">Iron</keyword>
<dbReference type="InterPro" id="IPR006593">
    <property type="entry name" value="Cyt_b561/ferric_Rdtase_TM"/>
</dbReference>
<proteinExistence type="predicted"/>
<evidence type="ECO:0000256" key="3">
    <source>
        <dbReference type="ARBA" id="ARBA00022448"/>
    </source>
</evidence>
<evidence type="ECO:0000256" key="4">
    <source>
        <dbReference type="ARBA" id="ARBA00022617"/>
    </source>
</evidence>
<keyword evidence="8 11" id="KW-1133">Transmembrane helix</keyword>